<evidence type="ECO:0000313" key="2">
    <source>
        <dbReference type="EMBL" id="RKO89111.1"/>
    </source>
</evidence>
<reference evidence="3" key="1">
    <citation type="journal article" date="2018" name="Nat. Microbiol.">
        <title>Leveraging single-cell genomics to expand the fungal tree of life.</title>
        <authorList>
            <person name="Ahrendt S.R."/>
            <person name="Quandt C.A."/>
            <person name="Ciobanu D."/>
            <person name="Clum A."/>
            <person name="Salamov A."/>
            <person name="Andreopoulos B."/>
            <person name="Cheng J.F."/>
            <person name="Woyke T."/>
            <person name="Pelin A."/>
            <person name="Henrissat B."/>
            <person name="Reynolds N.K."/>
            <person name="Benny G.L."/>
            <person name="Smith M.E."/>
            <person name="James T.Y."/>
            <person name="Grigoriev I.V."/>
        </authorList>
    </citation>
    <scope>NUCLEOTIDE SEQUENCE [LARGE SCALE GENOMIC DNA]</scope>
</reference>
<proteinExistence type="predicted"/>
<name>A0A4P9W984_9FUNG</name>
<organism evidence="2 3">
    <name type="scientific">Blyttiomyces helicus</name>
    <dbReference type="NCBI Taxonomy" id="388810"/>
    <lineage>
        <taxon>Eukaryota</taxon>
        <taxon>Fungi</taxon>
        <taxon>Fungi incertae sedis</taxon>
        <taxon>Chytridiomycota</taxon>
        <taxon>Chytridiomycota incertae sedis</taxon>
        <taxon>Chytridiomycetes</taxon>
        <taxon>Chytridiomycetes incertae sedis</taxon>
        <taxon>Blyttiomyces</taxon>
    </lineage>
</organism>
<feature type="region of interest" description="Disordered" evidence="1">
    <location>
        <begin position="241"/>
        <end position="300"/>
    </location>
</feature>
<feature type="compositionally biased region" description="Polar residues" evidence="1">
    <location>
        <begin position="247"/>
        <end position="300"/>
    </location>
</feature>
<accession>A0A4P9W984</accession>
<sequence length="300" mass="33100">MNLFPCQRAIFLKKLISPGKTIKWLVKDVEDFLCPHYKVWPFPNRRKILEQLQKQTKNKAPNCNALAGPLHLAEVQAQATAPGAIPANPAMKSGPPGLPQHANGSAGIHPIILELVLDNHNEKGQGAGYKYRNHNHNYNHNQNIQDKINPPSSSDKPFTDAEMSVEVYHGTTEAPALSDHTKHLLKEPQVLPPGKRHQPDTANSPIHWTPFAQADHSKCLRTKETIKPEQSELTAVIQAKPMPKCQPRTQAANRANANVENFTQVRRGGTRSQAQTAPGQETPSRPLQGQQASHRGGSQP</sequence>
<evidence type="ECO:0000313" key="3">
    <source>
        <dbReference type="Proteomes" id="UP000269721"/>
    </source>
</evidence>
<gene>
    <name evidence="2" type="ORF">BDK51DRAFT_33141</name>
</gene>
<dbReference type="Proteomes" id="UP000269721">
    <property type="component" value="Unassembled WGS sequence"/>
</dbReference>
<evidence type="ECO:0000256" key="1">
    <source>
        <dbReference type="SAM" id="MobiDB-lite"/>
    </source>
</evidence>
<dbReference type="AlphaFoldDB" id="A0A4P9W984"/>
<dbReference type="EMBL" id="KZ996282">
    <property type="protein sequence ID" value="RKO89111.1"/>
    <property type="molecule type" value="Genomic_DNA"/>
</dbReference>
<keyword evidence="3" id="KW-1185">Reference proteome</keyword>
<protein>
    <submittedName>
        <fullName evidence="2">Uncharacterized protein</fullName>
    </submittedName>
</protein>